<proteinExistence type="predicted"/>
<gene>
    <name evidence="1" type="ORF">EH240_04390</name>
</gene>
<dbReference type="EMBL" id="RQXT01000003">
    <property type="protein sequence ID" value="RRI06509.1"/>
    <property type="molecule type" value="Genomic_DNA"/>
</dbReference>
<comment type="caution">
    <text evidence="1">The sequence shown here is derived from an EMBL/GenBank/DDBJ whole genome shotgun (WGS) entry which is preliminary data.</text>
</comment>
<reference evidence="1 2" key="1">
    <citation type="submission" date="2018-11" db="EMBL/GenBank/DDBJ databases">
        <title>the genome of Mesorhizobium tamadayense DSM 28320.</title>
        <authorList>
            <person name="Gao J."/>
        </authorList>
    </citation>
    <scope>NUCLEOTIDE SEQUENCE [LARGE SCALE GENOMIC DNA]</scope>
    <source>
        <strain evidence="1 2">DSM 28320</strain>
    </source>
</reference>
<sequence length="68" mass="7053">MTFPVAYGAAAGRSSEEVGRRIIPYTALGLIAPPGSTATAASARCCANWRSNRAYPGLLEPAYLHAAS</sequence>
<name>A0A3P3G8U3_9HYPH</name>
<protein>
    <submittedName>
        <fullName evidence="1">Uncharacterized protein</fullName>
    </submittedName>
</protein>
<dbReference type="Proteomes" id="UP000273786">
    <property type="component" value="Unassembled WGS sequence"/>
</dbReference>
<evidence type="ECO:0000313" key="2">
    <source>
        <dbReference type="Proteomes" id="UP000273786"/>
    </source>
</evidence>
<dbReference type="AlphaFoldDB" id="A0A3P3G8U3"/>
<accession>A0A3P3G8U3</accession>
<organism evidence="1 2">
    <name type="scientific">Mesorhizobium tamadayense</name>
    <dbReference type="NCBI Taxonomy" id="425306"/>
    <lineage>
        <taxon>Bacteria</taxon>
        <taxon>Pseudomonadati</taxon>
        <taxon>Pseudomonadota</taxon>
        <taxon>Alphaproteobacteria</taxon>
        <taxon>Hyphomicrobiales</taxon>
        <taxon>Phyllobacteriaceae</taxon>
        <taxon>Mesorhizobium</taxon>
    </lineage>
</organism>
<keyword evidence="2" id="KW-1185">Reference proteome</keyword>
<evidence type="ECO:0000313" key="1">
    <source>
        <dbReference type="EMBL" id="RRI06509.1"/>
    </source>
</evidence>